<organism evidence="3 4">
    <name type="scientific">Perkinsus olseni</name>
    <name type="common">Perkinsus atlanticus</name>
    <dbReference type="NCBI Taxonomy" id="32597"/>
    <lineage>
        <taxon>Eukaryota</taxon>
        <taxon>Sar</taxon>
        <taxon>Alveolata</taxon>
        <taxon>Perkinsozoa</taxon>
        <taxon>Perkinsea</taxon>
        <taxon>Perkinsida</taxon>
        <taxon>Perkinsidae</taxon>
        <taxon>Perkinsus</taxon>
    </lineage>
</organism>
<evidence type="ECO:0000313" key="3">
    <source>
        <dbReference type="EMBL" id="KAF4701307.1"/>
    </source>
</evidence>
<accession>A0A7J6PZF5</accession>
<evidence type="ECO:0000256" key="2">
    <source>
        <dbReference type="ARBA" id="ARBA00022737"/>
    </source>
</evidence>
<evidence type="ECO:0000256" key="1">
    <source>
        <dbReference type="ARBA" id="ARBA00022441"/>
    </source>
</evidence>
<feature type="non-terminal residue" evidence="3">
    <location>
        <position position="1"/>
    </location>
</feature>
<dbReference type="EMBL" id="JABANM010033414">
    <property type="protein sequence ID" value="KAF4701307.1"/>
    <property type="molecule type" value="Genomic_DNA"/>
</dbReference>
<name>A0A7J6PZF5_PEROL</name>
<dbReference type="PANTHER" id="PTHR46376:SF1">
    <property type="entry name" value="LEUCINE-ZIPPER-LIKE TRANSCRIPTIONAL REGULATOR 1"/>
    <property type="match status" value="1"/>
</dbReference>
<dbReference type="AlphaFoldDB" id="A0A7J6PZF5"/>
<dbReference type="Pfam" id="PF24681">
    <property type="entry name" value="Kelch_KLHDC2_KLHL20_DRC7"/>
    <property type="match status" value="1"/>
</dbReference>
<reference evidence="3 4" key="1">
    <citation type="submission" date="2020-04" db="EMBL/GenBank/DDBJ databases">
        <title>Perkinsus olseni comparative genomics.</title>
        <authorList>
            <person name="Bogema D.R."/>
        </authorList>
    </citation>
    <scope>NUCLEOTIDE SEQUENCE [LARGE SCALE GENOMIC DNA]</scope>
    <source>
        <strain evidence="3">ATCC PRA-205</strain>
    </source>
</reference>
<evidence type="ECO:0008006" key="5">
    <source>
        <dbReference type="Google" id="ProtNLM"/>
    </source>
</evidence>
<dbReference type="Proteomes" id="UP000574390">
    <property type="component" value="Unassembled WGS sequence"/>
</dbReference>
<keyword evidence="2" id="KW-0677">Repeat</keyword>
<proteinExistence type="predicted"/>
<dbReference type="Gene3D" id="2.120.10.80">
    <property type="entry name" value="Kelch-type beta propeller"/>
    <property type="match status" value="1"/>
</dbReference>
<evidence type="ECO:0000313" key="4">
    <source>
        <dbReference type="Proteomes" id="UP000574390"/>
    </source>
</evidence>
<protein>
    <recommendedName>
        <fullName evidence="5">Leucine-zipper-like transcriptional regulator 1</fullName>
    </recommendedName>
</protein>
<keyword evidence="1" id="KW-0880">Kelch repeat</keyword>
<comment type="caution">
    <text evidence="3">The sequence shown here is derived from an EMBL/GenBank/DDBJ whole genome shotgun (WGS) entry which is preliminary data.</text>
</comment>
<sequence length="93" mass="10401">DGNYRNDFHAFNFVAEKWSPVEVNNAGGSGPRARYRTSAVVHKDSMLVFGGHDGSKHLNDFYMFDFFTSTWALVEPSLSSKVVQGASPDFYFA</sequence>
<dbReference type="InterPro" id="IPR015915">
    <property type="entry name" value="Kelch-typ_b-propeller"/>
</dbReference>
<dbReference type="GO" id="GO:0005794">
    <property type="term" value="C:Golgi apparatus"/>
    <property type="evidence" value="ECO:0007669"/>
    <property type="project" value="TreeGrafter"/>
</dbReference>
<gene>
    <name evidence="3" type="ORF">FOZ62_017335</name>
</gene>
<dbReference type="SUPFAM" id="SSF117281">
    <property type="entry name" value="Kelch motif"/>
    <property type="match status" value="1"/>
</dbReference>
<dbReference type="InterPro" id="IPR051568">
    <property type="entry name" value="LZTR1/Attractin"/>
</dbReference>
<dbReference type="PANTHER" id="PTHR46376">
    <property type="entry name" value="LEUCINE-ZIPPER-LIKE TRANSCRIPTIONAL REGULATOR 1"/>
    <property type="match status" value="1"/>
</dbReference>